<organism evidence="8 10">
    <name type="scientific">Cannabis sativa</name>
    <name type="common">Hemp</name>
    <name type="synonym">Marijuana</name>
    <dbReference type="NCBI Taxonomy" id="3483"/>
    <lineage>
        <taxon>Eukaryota</taxon>
        <taxon>Viridiplantae</taxon>
        <taxon>Streptophyta</taxon>
        <taxon>Embryophyta</taxon>
        <taxon>Tracheophyta</taxon>
        <taxon>Spermatophyta</taxon>
        <taxon>Magnoliopsida</taxon>
        <taxon>eudicotyledons</taxon>
        <taxon>Gunneridae</taxon>
        <taxon>Pentapetalae</taxon>
        <taxon>rosids</taxon>
        <taxon>fabids</taxon>
        <taxon>Rosales</taxon>
        <taxon>Cannabaceae</taxon>
        <taxon>Cannabis</taxon>
    </lineage>
</organism>
<keyword evidence="4" id="KW-0378">Hydrolase</keyword>
<sequence length="493" mass="53117">MAAITPLLFFFLTLLFSFKFSTTESHNPNTVAILDVSASLQLTHTVLSFNLQTLNPTTTTTTVQQIIPSNFTSSSSFSLLLHSRDSLLTTNHSDYKSLFLSRLARDSNRVNSLNAKLQLKLSNIRKSDLRPVETEIRPEDLSTPIISGVSQGSGEYFARIGVGTPANQYYMAIDTGSDVNWLQCEPCSDCYQETDPIFQPESSSSYNPLTCDSRQCVALETSACRNNRCLYQVAYGDGSYTVGDFVTETLSFGKSGSINGVALGCGHDNEGLFVGSAGLIGLGGGPLSLTSQTKTSSFSYCLVNRDQAGASSTLEFNSPLPSDSITAPLLKNGKTTTFYYVQLMGMSVGGKAISVSPEVFQVDESGDGGVIVDCGTAVTRLRTQIYESLRDEFKKLTPNLRSTNGVALFDTCYDFSSLSTVRVPTVSFLFAGGKSWTLPAKNYLIPVDSSGTFCFAFAPTTSSLSIIGNVQQQGTRVNFDLANSRVGFSPGKC</sequence>
<dbReference type="Pfam" id="PF14543">
    <property type="entry name" value="TAXi_N"/>
    <property type="match status" value="1"/>
</dbReference>
<dbReference type="Gene3D" id="2.40.70.10">
    <property type="entry name" value="Acid Proteases"/>
    <property type="match status" value="2"/>
</dbReference>
<dbReference type="InterPro" id="IPR032861">
    <property type="entry name" value="TAXi_N"/>
</dbReference>
<evidence type="ECO:0000256" key="2">
    <source>
        <dbReference type="ARBA" id="ARBA00022670"/>
    </source>
</evidence>
<dbReference type="InterPro" id="IPR032799">
    <property type="entry name" value="TAXi_C"/>
</dbReference>
<evidence type="ECO:0000313" key="8">
    <source>
        <dbReference type="EMBL" id="KAF4350157.1"/>
    </source>
</evidence>
<dbReference type="AlphaFoldDB" id="A0A7J6DVL1"/>
<evidence type="ECO:0000256" key="5">
    <source>
        <dbReference type="PIRSR" id="PIRSR601461-1"/>
    </source>
</evidence>
<proteinExistence type="inferred from homology"/>
<evidence type="ECO:0000256" key="4">
    <source>
        <dbReference type="ARBA" id="ARBA00022801"/>
    </source>
</evidence>
<dbReference type="PANTHER" id="PTHR13683:SF274">
    <property type="entry name" value="PROTEIN ASPARTIC PROTEASE IN GUARD CELL 1"/>
    <property type="match status" value="1"/>
</dbReference>
<evidence type="ECO:0000259" key="7">
    <source>
        <dbReference type="PROSITE" id="PS51767"/>
    </source>
</evidence>
<dbReference type="InterPro" id="IPR021109">
    <property type="entry name" value="Peptidase_aspartic_dom_sf"/>
</dbReference>
<feature type="chain" id="PRO_5033593267" description="Peptidase A1 domain-containing protein" evidence="6">
    <location>
        <begin position="26"/>
        <end position="493"/>
    </location>
</feature>
<dbReference type="PANTHER" id="PTHR13683">
    <property type="entry name" value="ASPARTYL PROTEASES"/>
    <property type="match status" value="1"/>
</dbReference>
<accession>A0A7J6DVL1</accession>
<dbReference type="EMBL" id="JAATIQ010000609">
    <property type="protein sequence ID" value="KAF4350157.1"/>
    <property type="molecule type" value="Genomic_DNA"/>
</dbReference>
<dbReference type="OrthoDB" id="2747330at2759"/>
<dbReference type="InterPro" id="IPR001461">
    <property type="entry name" value="Aspartic_peptidase_A1"/>
</dbReference>
<dbReference type="FunFam" id="2.40.70.10:FF:000010">
    <property type="entry name" value="Aspartyl protease family protein 2"/>
    <property type="match status" value="1"/>
</dbReference>
<dbReference type="InterPro" id="IPR033121">
    <property type="entry name" value="PEPTIDASE_A1"/>
</dbReference>
<feature type="signal peptide" evidence="6">
    <location>
        <begin position="1"/>
        <end position="25"/>
    </location>
</feature>
<comment type="caution">
    <text evidence="8">The sequence shown here is derived from an EMBL/GenBank/DDBJ whole genome shotgun (WGS) entry which is preliminary data.</text>
</comment>
<protein>
    <recommendedName>
        <fullName evidence="7">Peptidase A1 domain-containing protein</fullName>
    </recommendedName>
</protein>
<dbReference type="PROSITE" id="PS51767">
    <property type="entry name" value="PEPTIDASE_A1"/>
    <property type="match status" value="1"/>
</dbReference>
<dbReference type="FunFam" id="2.40.70.10:FF:000031">
    <property type="entry name" value="Aspartyl protease AED1"/>
    <property type="match status" value="1"/>
</dbReference>
<evidence type="ECO:0000256" key="3">
    <source>
        <dbReference type="ARBA" id="ARBA00022729"/>
    </source>
</evidence>
<dbReference type="SUPFAM" id="SSF50630">
    <property type="entry name" value="Acid proteases"/>
    <property type="match status" value="1"/>
</dbReference>
<gene>
    <name evidence="8" type="ORF">G4B88_019286</name>
    <name evidence="9" type="ORF">G4B88_031410</name>
</gene>
<evidence type="ECO:0000313" key="10">
    <source>
        <dbReference type="Proteomes" id="UP000583929"/>
    </source>
</evidence>
<dbReference type="EMBL" id="JAATIQ010000266">
    <property type="protein sequence ID" value="KAF4366041.1"/>
    <property type="molecule type" value="Genomic_DNA"/>
</dbReference>
<feature type="active site" evidence="5">
    <location>
        <position position="174"/>
    </location>
</feature>
<dbReference type="GO" id="GO:0006508">
    <property type="term" value="P:proteolysis"/>
    <property type="evidence" value="ECO:0007669"/>
    <property type="project" value="UniProtKB-KW"/>
</dbReference>
<evidence type="ECO:0000256" key="1">
    <source>
        <dbReference type="ARBA" id="ARBA00007447"/>
    </source>
</evidence>
<keyword evidence="2" id="KW-0645">Protease</keyword>
<reference evidence="8 10" key="1">
    <citation type="journal article" date="2020" name="bioRxiv">
        <title>Sequence and annotation of 42 cannabis genomes reveals extensive copy number variation in cannabinoid synthesis and pathogen resistance genes.</title>
        <authorList>
            <person name="Mckernan K.J."/>
            <person name="Helbert Y."/>
            <person name="Kane L.T."/>
            <person name="Ebling H."/>
            <person name="Zhang L."/>
            <person name="Liu B."/>
            <person name="Eaton Z."/>
            <person name="Mclaughlin S."/>
            <person name="Kingan S."/>
            <person name="Baybayan P."/>
            <person name="Concepcion G."/>
            <person name="Jordan M."/>
            <person name="Riva A."/>
            <person name="Barbazuk W."/>
            <person name="Harkins T."/>
        </authorList>
    </citation>
    <scope>NUCLEOTIDE SEQUENCE [LARGE SCALE GENOMIC DNA]</scope>
    <source>
        <strain evidence="10">cv. Jamaican Lion 4</strain>
        <strain evidence="8">Father</strain>
        <tissue evidence="8">Leaf</tissue>
    </source>
</reference>
<comment type="similarity">
    <text evidence="1">Belongs to the peptidase A1 family.</text>
</comment>
<dbReference type="Pfam" id="PF14541">
    <property type="entry name" value="TAXi_C"/>
    <property type="match status" value="1"/>
</dbReference>
<dbReference type="GO" id="GO:0004190">
    <property type="term" value="F:aspartic-type endopeptidase activity"/>
    <property type="evidence" value="ECO:0007669"/>
    <property type="project" value="InterPro"/>
</dbReference>
<keyword evidence="10" id="KW-1185">Reference proteome</keyword>
<feature type="domain" description="Peptidase A1" evidence="7">
    <location>
        <begin position="156"/>
        <end position="489"/>
    </location>
</feature>
<keyword evidence="3 6" id="KW-0732">Signal</keyword>
<feature type="active site" evidence="5">
    <location>
        <position position="373"/>
    </location>
</feature>
<evidence type="ECO:0000313" key="9">
    <source>
        <dbReference type="EMBL" id="KAF4366041.1"/>
    </source>
</evidence>
<evidence type="ECO:0000256" key="6">
    <source>
        <dbReference type="SAM" id="SignalP"/>
    </source>
</evidence>
<name>A0A7J6DVL1_CANSA</name>
<dbReference type="Proteomes" id="UP000583929">
    <property type="component" value="Unassembled WGS sequence"/>
</dbReference>